<name>A0A382NUN4_9ZZZZ</name>
<protein>
    <submittedName>
        <fullName evidence="1">Uncharacterized protein</fullName>
    </submittedName>
</protein>
<proteinExistence type="predicted"/>
<organism evidence="1">
    <name type="scientific">marine metagenome</name>
    <dbReference type="NCBI Taxonomy" id="408172"/>
    <lineage>
        <taxon>unclassified sequences</taxon>
        <taxon>metagenomes</taxon>
        <taxon>ecological metagenomes</taxon>
    </lineage>
</organism>
<dbReference type="AlphaFoldDB" id="A0A382NUN4"/>
<dbReference type="EMBL" id="UINC01102079">
    <property type="protein sequence ID" value="SVC63412.1"/>
    <property type="molecule type" value="Genomic_DNA"/>
</dbReference>
<gene>
    <name evidence="1" type="ORF">METZ01_LOCUS316266</name>
</gene>
<sequence length="132" mass="15224">MPPGTILTIDYEPQWHSSVSTVVLKLPGCFEIRIQVRPAVWFAGLPNIEKPAYPQSEFNNQNFGTVTLDVSFHAAFESPNLENNDLFEQVNWAEQLSNELRIEWDWDTNTGPQSNHTLRSIQRDIQKLIDRN</sequence>
<reference evidence="1" key="1">
    <citation type="submission" date="2018-05" db="EMBL/GenBank/DDBJ databases">
        <authorList>
            <person name="Lanie J.A."/>
            <person name="Ng W.-L."/>
            <person name="Kazmierczak K.M."/>
            <person name="Andrzejewski T.M."/>
            <person name="Davidsen T.M."/>
            <person name="Wayne K.J."/>
            <person name="Tettelin H."/>
            <person name="Glass J.I."/>
            <person name="Rusch D."/>
            <person name="Podicherti R."/>
            <person name="Tsui H.-C.T."/>
            <person name="Winkler M.E."/>
        </authorList>
    </citation>
    <scope>NUCLEOTIDE SEQUENCE</scope>
</reference>
<evidence type="ECO:0000313" key="1">
    <source>
        <dbReference type="EMBL" id="SVC63412.1"/>
    </source>
</evidence>
<accession>A0A382NUN4</accession>